<feature type="binding site" evidence="3">
    <location>
        <position position="293"/>
    </location>
    <ligand>
        <name>substrate</name>
    </ligand>
</feature>
<dbReference type="Gene3D" id="3.30.70.100">
    <property type="match status" value="1"/>
</dbReference>
<dbReference type="GO" id="GO:0045547">
    <property type="term" value="F:ditrans,polycis-polyprenyl diphosphate synthase [(2E,6E)-farnesyl diphosphate specific] activity"/>
    <property type="evidence" value="ECO:0007669"/>
    <property type="project" value="TreeGrafter"/>
</dbReference>
<dbReference type="EC" id="2.5.1.-" evidence="3"/>
<feature type="active site" evidence="3">
    <location>
        <position position="128"/>
    </location>
</feature>
<dbReference type="InterPro" id="IPR036046">
    <property type="entry name" value="Acylphosphatase-like_dom_sf"/>
</dbReference>
<comment type="cofactor">
    <cofactor evidence="3">
        <name>Mg(2+)</name>
        <dbReference type="ChEBI" id="CHEBI:18420"/>
    </cofactor>
    <text evidence="3">Binds 2 magnesium ions per subunit.</text>
</comment>
<evidence type="ECO:0000256" key="1">
    <source>
        <dbReference type="ARBA" id="ARBA00022679"/>
    </source>
</evidence>
<comment type="subunit">
    <text evidence="3">Homodimer.</text>
</comment>
<gene>
    <name evidence="8" type="primary">uppS</name>
    <name evidence="8" type="ORF">H3C67_01450</name>
</gene>
<dbReference type="InterPro" id="IPR001441">
    <property type="entry name" value="UPP_synth-like"/>
</dbReference>
<dbReference type="PROSITE" id="PS00151">
    <property type="entry name" value="ACYLPHOSPHATASE_2"/>
    <property type="match status" value="1"/>
</dbReference>
<organism evidence="8 9">
    <name type="scientific">Candidatus Dojkabacteria bacterium</name>
    <dbReference type="NCBI Taxonomy" id="2099670"/>
    <lineage>
        <taxon>Bacteria</taxon>
        <taxon>Candidatus Dojkabacteria</taxon>
    </lineage>
</organism>
<name>A0A952AGL7_9BACT</name>
<keyword evidence="1 3" id="KW-0808">Transferase</keyword>
<evidence type="ECO:0000313" key="9">
    <source>
        <dbReference type="Proteomes" id="UP000781173"/>
    </source>
</evidence>
<evidence type="ECO:0000313" key="8">
    <source>
        <dbReference type="EMBL" id="MBW7953429.1"/>
    </source>
</evidence>
<evidence type="ECO:0000256" key="4">
    <source>
        <dbReference type="PROSITE-ProRule" id="PRU00520"/>
    </source>
</evidence>
<dbReference type="GO" id="GO:0003998">
    <property type="term" value="F:acylphosphatase activity"/>
    <property type="evidence" value="ECO:0007669"/>
    <property type="project" value="UniProtKB-EC"/>
</dbReference>
<comment type="similarity">
    <text evidence="2">Belongs to the UPP synthase family. Z-FPP synthase subfamily.</text>
</comment>
<evidence type="ECO:0000259" key="7">
    <source>
        <dbReference type="PROSITE" id="PS51160"/>
    </source>
</evidence>
<dbReference type="InterPro" id="IPR036424">
    <property type="entry name" value="UPP_synth-like_sf"/>
</dbReference>
<dbReference type="Proteomes" id="UP000781173">
    <property type="component" value="Unassembled WGS sequence"/>
</dbReference>
<evidence type="ECO:0000256" key="6">
    <source>
        <dbReference type="SAM" id="MobiDB-lite"/>
    </source>
</evidence>
<feature type="binding site" evidence="3">
    <location>
        <begin position="299"/>
        <end position="301"/>
    </location>
    <ligand>
        <name>substrate</name>
    </ligand>
</feature>
<dbReference type="SUPFAM" id="SSF54975">
    <property type="entry name" value="Acylphosphatase/BLUF domain-like"/>
    <property type="match status" value="1"/>
</dbReference>
<keyword evidence="4" id="KW-0378">Hydrolase</keyword>
<dbReference type="Pfam" id="PF01255">
    <property type="entry name" value="Prenyltransf"/>
    <property type="match status" value="1"/>
</dbReference>
<feature type="binding site" evidence="3">
    <location>
        <position position="133"/>
    </location>
    <ligand>
        <name>substrate</name>
    </ligand>
</feature>
<feature type="active site" evidence="4">
    <location>
        <position position="37"/>
    </location>
</feature>
<feature type="region of interest" description="Disordered" evidence="6">
    <location>
        <begin position="348"/>
        <end position="367"/>
    </location>
</feature>
<proteinExistence type="inferred from homology"/>
<evidence type="ECO:0000256" key="5">
    <source>
        <dbReference type="RuleBase" id="RU004168"/>
    </source>
</evidence>
<dbReference type="PANTHER" id="PTHR10291">
    <property type="entry name" value="DEHYDRODOLICHYL DIPHOSPHATE SYNTHASE FAMILY MEMBER"/>
    <property type="match status" value="1"/>
</dbReference>
<evidence type="ECO:0000256" key="3">
    <source>
        <dbReference type="HAMAP-Rule" id="MF_01139"/>
    </source>
</evidence>
<comment type="caution">
    <text evidence="3">Lacks conserved residue(s) required for the propagation of feature annotation.</text>
</comment>
<feature type="binding site" evidence="3">
    <location>
        <position position="312"/>
    </location>
    <ligand>
        <name>Mg(2+)</name>
        <dbReference type="ChEBI" id="CHEBI:18420"/>
    </ligand>
</feature>
<dbReference type="Pfam" id="PF00708">
    <property type="entry name" value="Acylphosphatase"/>
    <property type="match status" value="1"/>
</dbReference>
<dbReference type="AlphaFoldDB" id="A0A952AGL7"/>
<dbReference type="GO" id="GO:0016094">
    <property type="term" value="P:polyprenol biosynthetic process"/>
    <property type="evidence" value="ECO:0007669"/>
    <property type="project" value="TreeGrafter"/>
</dbReference>
<dbReference type="HAMAP" id="MF_01139">
    <property type="entry name" value="ISPT"/>
    <property type="match status" value="1"/>
</dbReference>
<accession>A0A952AGL7</accession>
<feature type="binding site" evidence="3">
    <location>
        <begin position="129"/>
        <end position="132"/>
    </location>
    <ligand>
        <name>substrate</name>
    </ligand>
</feature>
<dbReference type="SUPFAM" id="SSF64005">
    <property type="entry name" value="Undecaprenyl diphosphate synthase"/>
    <property type="match status" value="1"/>
</dbReference>
<keyword evidence="3" id="KW-0460">Magnesium</keyword>
<evidence type="ECO:0000256" key="2">
    <source>
        <dbReference type="ARBA" id="ARBA00038453"/>
    </source>
</evidence>
<feature type="active site" evidence="4">
    <location>
        <position position="19"/>
    </location>
</feature>
<feature type="active site" description="Proton acceptor" evidence="3">
    <location>
        <position position="178"/>
    </location>
</feature>
<feature type="compositionally biased region" description="Polar residues" evidence="6">
    <location>
        <begin position="355"/>
        <end position="367"/>
    </location>
</feature>
<comment type="caution">
    <text evidence="8">The sequence shown here is derived from an EMBL/GenBank/DDBJ whole genome shotgun (WGS) entry which is preliminary data.</text>
</comment>
<dbReference type="GO" id="GO:0000287">
    <property type="term" value="F:magnesium ion binding"/>
    <property type="evidence" value="ECO:0007669"/>
    <property type="project" value="UniProtKB-UniRule"/>
</dbReference>
<feature type="domain" description="Acylphosphatase-like" evidence="7">
    <location>
        <begin position="4"/>
        <end position="91"/>
    </location>
</feature>
<comment type="catalytic activity">
    <reaction evidence="4">
        <text>an acyl phosphate + H2O = a carboxylate + phosphate + H(+)</text>
        <dbReference type="Rhea" id="RHEA:14965"/>
        <dbReference type="ChEBI" id="CHEBI:15377"/>
        <dbReference type="ChEBI" id="CHEBI:15378"/>
        <dbReference type="ChEBI" id="CHEBI:29067"/>
        <dbReference type="ChEBI" id="CHEBI:43474"/>
        <dbReference type="ChEBI" id="CHEBI:59918"/>
        <dbReference type="EC" id="3.6.1.7"/>
    </reaction>
</comment>
<keyword evidence="3" id="KW-0479">Metal-binding</keyword>
<sequence length="367" mass="42526">MEKELKVVLIGIVQGVNLRRSLSKFANILGLRGYVKNEKDGTVVVVAQGSEKKLEELLDWILKLPFPVKVTGMNYEWRTPHKKLSGFKIEKEKSFLQDEAQSFINLTKEIVRLKAERRVPQHVVIIPDGNRRWARQQGLKAWIGHKVSSQPERLKQYFLECRDFGVKYFTFWALSTENLTTRDERELKVLYQIIRDNINEYEKLLETEKIRFRHLGRKDRLPTDIIEALNRLEKTTEKFDDLHMQLCLDYGGRDDIVRAIKKMIDAGITEVNENLVSEYLDGAGIPDPDLIIRTSGEHRTSGILPYQSTYAELYFTNIYFPDFGPLEFRRAILDYAGRVRRFGGTAEEDIKQPEASVSEQKSQAALS</sequence>
<protein>
    <recommendedName>
        <fullName evidence="3">Isoprenyl transferase</fullName>
        <ecNumber evidence="3">2.5.1.-</ecNumber>
    </recommendedName>
</protein>
<feature type="binding site" evidence="3">
    <location>
        <begin position="175"/>
        <end position="177"/>
    </location>
    <ligand>
        <name>substrate</name>
    </ligand>
</feature>
<comment type="similarity">
    <text evidence="5">Belongs to the acylphosphatase family.</text>
</comment>
<feature type="binding site" evidence="3">
    <location>
        <position position="128"/>
    </location>
    <ligand>
        <name>Mg(2+)</name>
        <dbReference type="ChEBI" id="CHEBI:18420"/>
    </ligand>
</feature>
<comment type="function">
    <text evidence="3">Catalyzes the condensation of isopentenyl diphosphate (IPP) with allylic pyrophosphates generating different type of terpenoids.</text>
</comment>
<dbReference type="CDD" id="cd00475">
    <property type="entry name" value="Cis_IPPS"/>
    <property type="match status" value="1"/>
</dbReference>
<feature type="binding site" evidence="3">
    <location>
        <position position="182"/>
    </location>
    <ligand>
        <name>substrate</name>
    </ligand>
</feature>
<feature type="binding site" evidence="3">
    <location>
        <position position="145"/>
    </location>
    <ligand>
        <name>substrate</name>
    </ligand>
</feature>
<dbReference type="EMBL" id="JACFOF010000003">
    <property type="protein sequence ID" value="MBW7953429.1"/>
    <property type="molecule type" value="Genomic_DNA"/>
</dbReference>
<dbReference type="NCBIfam" id="TIGR00055">
    <property type="entry name" value="uppS"/>
    <property type="match status" value="1"/>
</dbReference>
<dbReference type="PANTHER" id="PTHR10291:SF43">
    <property type="entry name" value="DEHYDRODOLICHYL DIPHOSPHATE SYNTHASE COMPLEX SUBUNIT DHDDS"/>
    <property type="match status" value="1"/>
</dbReference>
<dbReference type="Gene3D" id="3.40.1180.10">
    <property type="entry name" value="Decaprenyl diphosphate synthase-like"/>
    <property type="match status" value="1"/>
</dbReference>
<dbReference type="InterPro" id="IPR017968">
    <property type="entry name" value="Acylphosphatase_CS"/>
</dbReference>
<dbReference type="PROSITE" id="PS51160">
    <property type="entry name" value="ACYLPHOSPHATASE_3"/>
    <property type="match status" value="1"/>
</dbReference>
<dbReference type="InterPro" id="IPR001792">
    <property type="entry name" value="Acylphosphatase-like_dom"/>
</dbReference>
<reference evidence="8" key="1">
    <citation type="journal article" date="2022" name="ISME J.">
        <title>A general approach to explore prokaryotic protein glycosylation reveals the unique surface layer modulation of an anammox bacterium.</title>
        <authorList>
            <person name="Pabst M."/>
            <person name="Grouzdev D.S."/>
            <person name="Lawson C.E."/>
            <person name="Kleikamp H.B.C."/>
            <person name="de Ram C."/>
            <person name="Louwen R."/>
            <person name="Lin Y.M."/>
            <person name="Lucker S."/>
            <person name="van Loosdrecht M.C.M."/>
            <person name="Laureni M."/>
        </authorList>
    </citation>
    <scope>NUCLEOTIDE SEQUENCE</scope>
    <source>
        <strain evidence="8">BROCD043</strain>
    </source>
</reference>